<evidence type="ECO:0000256" key="1">
    <source>
        <dbReference type="SAM" id="MobiDB-lite"/>
    </source>
</evidence>
<dbReference type="EMBL" id="BDIP01007271">
    <property type="protein sequence ID" value="GIQ91174.1"/>
    <property type="molecule type" value="Genomic_DNA"/>
</dbReference>
<accession>A0A9K3DC47</accession>
<dbReference type="AlphaFoldDB" id="A0A9K3DC47"/>
<name>A0A9K3DC47_9EUKA</name>
<evidence type="ECO:0000313" key="2">
    <source>
        <dbReference type="EMBL" id="GIQ91174.1"/>
    </source>
</evidence>
<reference evidence="2 3" key="1">
    <citation type="journal article" date="2018" name="PLoS ONE">
        <title>The draft genome of Kipferlia bialata reveals reductive genome evolution in fornicate parasites.</title>
        <authorList>
            <person name="Tanifuji G."/>
            <person name="Takabayashi S."/>
            <person name="Kume K."/>
            <person name="Takagi M."/>
            <person name="Nakayama T."/>
            <person name="Kamikawa R."/>
            <person name="Inagaki Y."/>
            <person name="Hashimoto T."/>
        </authorList>
    </citation>
    <scope>NUCLEOTIDE SEQUENCE [LARGE SCALE GENOMIC DNA]</scope>
    <source>
        <strain evidence="2">NY0173</strain>
    </source>
</reference>
<dbReference type="Proteomes" id="UP000265618">
    <property type="component" value="Unassembled WGS sequence"/>
</dbReference>
<proteinExistence type="predicted"/>
<sequence length="74" mass="7988">MTTCTVSPTVVYGGSDPPDPPESALGSKSDMVMLLETILSSPSLLEACGGEDRIESLLSAVLRERLFVRQEEFK</sequence>
<keyword evidence="3" id="KW-1185">Reference proteome</keyword>
<gene>
    <name evidence="2" type="ORF">KIPB_014309</name>
</gene>
<evidence type="ECO:0000313" key="3">
    <source>
        <dbReference type="Proteomes" id="UP000265618"/>
    </source>
</evidence>
<feature type="non-terminal residue" evidence="2">
    <location>
        <position position="1"/>
    </location>
</feature>
<feature type="region of interest" description="Disordered" evidence="1">
    <location>
        <begin position="1"/>
        <end position="26"/>
    </location>
</feature>
<organism evidence="2 3">
    <name type="scientific">Kipferlia bialata</name>
    <dbReference type="NCBI Taxonomy" id="797122"/>
    <lineage>
        <taxon>Eukaryota</taxon>
        <taxon>Metamonada</taxon>
        <taxon>Carpediemonas-like organisms</taxon>
        <taxon>Kipferlia</taxon>
    </lineage>
</organism>
<comment type="caution">
    <text evidence="2">The sequence shown here is derived from an EMBL/GenBank/DDBJ whole genome shotgun (WGS) entry which is preliminary data.</text>
</comment>
<protein>
    <submittedName>
        <fullName evidence="2">Uncharacterized protein</fullName>
    </submittedName>
</protein>